<dbReference type="PIRSF" id="PIRSF012560">
    <property type="entry name" value="Pullulanase"/>
    <property type="match status" value="1"/>
</dbReference>
<keyword evidence="3" id="KW-1185">Reference proteome</keyword>
<evidence type="ECO:0000256" key="1">
    <source>
        <dbReference type="SAM" id="MobiDB-lite"/>
    </source>
</evidence>
<gene>
    <name evidence="2" type="ORF">ACFQ38_18870</name>
</gene>
<dbReference type="RefSeq" id="WP_336824975.1">
    <property type="nucleotide sequence ID" value="NZ_JBHTLT010000135.1"/>
</dbReference>
<sequence length="328" mass="38608">MKLAQLVKLLDYVSRYENDLSRYPTQFVRLKSSQWDRMKLQWENGMDLSEWQRESGEEEAQREESRWFSPILRVFGSKKDSATDQEEHASEQQEEREADSFGFNPNIIYNPKNVEQLRKLYVDQLFHFQLKWASSTLMEHSKLDEQFMRDSLLRSFTQLLPDSYLLFYYPILKLKKAPVELDILIMTPLECICVTVLEKEEVAAFIGNSDRFWIKKHGDRESKVLNPMIGLQRMEKIISGIFSANDIEFPIRKVILSRNGYIDYPGVPYDTKIVDRRSYDEWFANLRKVSVPMKHNQFKAAQAILDNGQTTASSIYFAPEQENNDIIE</sequence>
<evidence type="ECO:0000313" key="3">
    <source>
        <dbReference type="Proteomes" id="UP001597231"/>
    </source>
</evidence>
<dbReference type="InterPro" id="IPR012397">
    <property type="entry name" value="Pullulanase"/>
</dbReference>
<dbReference type="Proteomes" id="UP001597231">
    <property type="component" value="Unassembled WGS sequence"/>
</dbReference>
<comment type="caution">
    <text evidence="2">The sequence shown here is derived from an EMBL/GenBank/DDBJ whole genome shotgun (WGS) entry which is preliminary data.</text>
</comment>
<feature type="region of interest" description="Disordered" evidence="1">
    <location>
        <begin position="78"/>
        <end position="98"/>
    </location>
</feature>
<accession>A0ABW3U3E7</accession>
<evidence type="ECO:0000313" key="2">
    <source>
        <dbReference type="EMBL" id="MFD1207167.1"/>
    </source>
</evidence>
<organism evidence="2 3">
    <name type="scientific">Sporosarcina contaminans</name>
    <dbReference type="NCBI Taxonomy" id="633403"/>
    <lineage>
        <taxon>Bacteria</taxon>
        <taxon>Bacillati</taxon>
        <taxon>Bacillota</taxon>
        <taxon>Bacilli</taxon>
        <taxon>Bacillales</taxon>
        <taxon>Caryophanaceae</taxon>
        <taxon>Sporosarcina</taxon>
    </lineage>
</organism>
<dbReference type="EMBL" id="JBHTLT010000135">
    <property type="protein sequence ID" value="MFD1207167.1"/>
    <property type="molecule type" value="Genomic_DNA"/>
</dbReference>
<name>A0ABW3U3E7_9BACL</name>
<proteinExistence type="predicted"/>
<protein>
    <submittedName>
        <fullName evidence="2">NERD domain-containing protein</fullName>
    </submittedName>
</protein>
<reference evidence="3" key="1">
    <citation type="journal article" date="2019" name="Int. J. Syst. Evol. Microbiol.">
        <title>The Global Catalogue of Microorganisms (GCM) 10K type strain sequencing project: providing services to taxonomists for standard genome sequencing and annotation.</title>
        <authorList>
            <consortium name="The Broad Institute Genomics Platform"/>
            <consortium name="The Broad Institute Genome Sequencing Center for Infectious Disease"/>
            <person name="Wu L."/>
            <person name="Ma J."/>
        </authorList>
    </citation>
    <scope>NUCLEOTIDE SEQUENCE [LARGE SCALE GENOMIC DNA]</scope>
    <source>
        <strain evidence="3">CCUG 53915</strain>
    </source>
</reference>